<dbReference type="EMBL" id="WBUI01000016">
    <property type="protein sequence ID" value="KAB2930983.1"/>
    <property type="molecule type" value="Genomic_DNA"/>
</dbReference>
<accession>A0A833LW82</accession>
<reference evidence="1 2" key="1">
    <citation type="submission" date="2019-10" db="EMBL/GenBank/DDBJ databases">
        <title>Extracellular Electron Transfer in a Candidatus Methanoperedens spp. Enrichment Culture.</title>
        <authorList>
            <person name="Berger S."/>
            <person name="Rangel Shaw D."/>
            <person name="Berben T."/>
            <person name="In 'T Zandt M."/>
            <person name="Frank J."/>
            <person name="Reimann J."/>
            <person name="Jetten M.S.M."/>
            <person name="Welte C.U."/>
        </authorList>
    </citation>
    <scope>NUCLEOTIDE SEQUENCE [LARGE SCALE GENOMIC DNA]</scope>
    <source>
        <strain evidence="1">SB12</strain>
    </source>
</reference>
<dbReference type="AlphaFoldDB" id="A0A833LW82"/>
<sequence length="512" mass="52099">MQAEKVSLDTSGAQGLLLGSLSLDLGLFGGGTPTYTVGGTITGYNGTGLVLQNNGGSNYTVPAGATNFTLPSGIADGSTFSVTVATAPGNPPQQCMVAGGTGTINAADEVGVSISCTDNTWGATTVGANMTGISGAPYLAGGIDNNGKGVIVYTSNTNQNLMWSSVSAPSTLWAAGTSIGATGSAITMLDFDISQNGTGIGIWQRGLLTPFLSAYFNGSAWSSIQNVGTTSHNSLQINMNAAGGGLITAIENSNSLAFKNTAAADFATNIGLTATSICSGNPYDATTSSSGRAAVGCGDAQSYLQLYERVGSSFILENAPGIQSQNIDTSINDSGNILAAYIGLYDSNLYLSHRSGGIWSGATVIENGGDVNDAATAIDSTGNMLVAWYRLSGSLCISRKLAANTSWSVAQCATVDSGVGGKVILAVNDAGYGYVGLMRATGGSSPRRYYVDSVDTRGQIAFPATLTIRRTNFAGHSPPFVLSVNATGQGMWATTDSNNGGTSYFVFAEVLQ</sequence>
<gene>
    <name evidence="1" type="ORF">F9K24_14920</name>
</gene>
<comment type="caution">
    <text evidence="1">The sequence shown here is derived from an EMBL/GenBank/DDBJ whole genome shotgun (WGS) entry which is preliminary data.</text>
</comment>
<dbReference type="Proteomes" id="UP000460298">
    <property type="component" value="Unassembled WGS sequence"/>
</dbReference>
<evidence type="ECO:0000313" key="2">
    <source>
        <dbReference type="Proteomes" id="UP000460298"/>
    </source>
</evidence>
<organism evidence="1 2">
    <name type="scientific">Leptonema illini</name>
    <dbReference type="NCBI Taxonomy" id="183"/>
    <lineage>
        <taxon>Bacteria</taxon>
        <taxon>Pseudomonadati</taxon>
        <taxon>Spirochaetota</taxon>
        <taxon>Spirochaetia</taxon>
        <taxon>Leptospirales</taxon>
        <taxon>Leptospiraceae</taxon>
        <taxon>Leptonema</taxon>
    </lineage>
</organism>
<proteinExistence type="predicted"/>
<protein>
    <submittedName>
        <fullName evidence="1">Uncharacterized protein</fullName>
    </submittedName>
</protein>
<evidence type="ECO:0000313" key="1">
    <source>
        <dbReference type="EMBL" id="KAB2930983.1"/>
    </source>
</evidence>
<name>A0A833LW82_9LEPT</name>